<accession>A0ABR4QPN8</accession>
<keyword evidence="2" id="KW-1185">Reference proteome</keyword>
<evidence type="ECO:0000313" key="1">
    <source>
        <dbReference type="EMBL" id="KAL5111512.1"/>
    </source>
</evidence>
<sequence>MLKKESTSTGDFGVIARVLTLNVCEASLQMRAKRLTAFREVELAWADNLTTLTPSDQWNTVEVAQLLPLRSLSCQYSWKCVFVADLT</sequence>
<dbReference type="Proteomes" id="UP001651158">
    <property type="component" value="Unassembled WGS sequence"/>
</dbReference>
<dbReference type="EMBL" id="JAKROA010000001">
    <property type="protein sequence ID" value="KAL5111512.1"/>
    <property type="molecule type" value="Genomic_DNA"/>
</dbReference>
<organism evidence="1 2">
    <name type="scientific">Taenia crassiceps</name>
    <dbReference type="NCBI Taxonomy" id="6207"/>
    <lineage>
        <taxon>Eukaryota</taxon>
        <taxon>Metazoa</taxon>
        <taxon>Spiralia</taxon>
        <taxon>Lophotrochozoa</taxon>
        <taxon>Platyhelminthes</taxon>
        <taxon>Cestoda</taxon>
        <taxon>Eucestoda</taxon>
        <taxon>Cyclophyllidea</taxon>
        <taxon>Taeniidae</taxon>
        <taxon>Taenia</taxon>
    </lineage>
</organism>
<name>A0ABR4QPN8_9CEST</name>
<proteinExistence type="predicted"/>
<protein>
    <submittedName>
        <fullName evidence="1">Uncharacterized protein</fullName>
    </submittedName>
</protein>
<gene>
    <name evidence="1" type="ORF">TcWFU_002106</name>
</gene>
<evidence type="ECO:0000313" key="2">
    <source>
        <dbReference type="Proteomes" id="UP001651158"/>
    </source>
</evidence>
<reference evidence="1 2" key="1">
    <citation type="journal article" date="2022" name="Front. Cell. Infect. Microbiol.">
        <title>The Genomes of Two Strains of Taenia crassiceps the Animal Model for the Study of Human Cysticercosis.</title>
        <authorList>
            <person name="Bobes R.J."/>
            <person name="Estrada K."/>
            <person name="Rios-Valencia D.G."/>
            <person name="Calderon-Gallegos A."/>
            <person name="de la Torre P."/>
            <person name="Carrero J.C."/>
            <person name="Sanchez-Flores A."/>
            <person name="Laclette J.P."/>
        </authorList>
    </citation>
    <scope>NUCLEOTIDE SEQUENCE [LARGE SCALE GENOMIC DNA]</scope>
    <source>
        <strain evidence="1">WFUcys</strain>
    </source>
</reference>
<comment type="caution">
    <text evidence="1">The sequence shown here is derived from an EMBL/GenBank/DDBJ whole genome shotgun (WGS) entry which is preliminary data.</text>
</comment>